<dbReference type="SMART" id="SM00175">
    <property type="entry name" value="RAB"/>
    <property type="match status" value="1"/>
</dbReference>
<dbReference type="InterPro" id="IPR001806">
    <property type="entry name" value="Small_GTPase"/>
</dbReference>
<reference evidence="3" key="1">
    <citation type="submission" date="2020-06" db="EMBL/GenBank/DDBJ databases">
        <authorList>
            <person name="Ji K."/>
            <person name="Li J."/>
        </authorList>
    </citation>
    <scope>NUCLEOTIDE SEQUENCE</scope>
    <source>
        <strain evidence="3">JKM2019</strain>
        <tissue evidence="3">Whole body</tissue>
    </source>
</reference>
<evidence type="ECO:0000313" key="3">
    <source>
        <dbReference type="EMBL" id="KAH7643342.1"/>
    </source>
</evidence>
<dbReference type="GO" id="GO:0022412">
    <property type="term" value="P:cellular process involved in reproduction in multicellular organism"/>
    <property type="evidence" value="ECO:0007669"/>
    <property type="project" value="UniProtKB-ARBA"/>
</dbReference>
<dbReference type="GO" id="GO:0003924">
    <property type="term" value="F:GTPase activity"/>
    <property type="evidence" value="ECO:0007669"/>
    <property type="project" value="InterPro"/>
</dbReference>
<dbReference type="PANTHER" id="PTHR24072">
    <property type="entry name" value="RHO FAMILY GTPASE"/>
    <property type="match status" value="1"/>
</dbReference>
<dbReference type="GO" id="GO:0005525">
    <property type="term" value="F:GTP binding"/>
    <property type="evidence" value="ECO:0007669"/>
    <property type="project" value="UniProtKB-KW"/>
</dbReference>
<dbReference type="SMART" id="SM00173">
    <property type="entry name" value="RAS"/>
    <property type="match status" value="1"/>
</dbReference>
<evidence type="ECO:0000256" key="1">
    <source>
        <dbReference type="ARBA" id="ARBA00022741"/>
    </source>
</evidence>
<protein>
    <submittedName>
        <fullName evidence="3">Gtpase rho-like protein</fullName>
    </submittedName>
</protein>
<dbReference type="PROSITE" id="PS51420">
    <property type="entry name" value="RHO"/>
    <property type="match status" value="1"/>
</dbReference>
<dbReference type="InterPro" id="IPR003578">
    <property type="entry name" value="Small_GTPase_Rho"/>
</dbReference>
<gene>
    <name evidence="3" type="ORF">HUG17_10033</name>
</gene>
<dbReference type="PRINTS" id="PR00449">
    <property type="entry name" value="RASTRNSFRMNG"/>
</dbReference>
<comment type="caution">
    <text evidence="3">The sequence shown here is derived from an EMBL/GenBank/DDBJ whole genome shotgun (WGS) entry which is preliminary data.</text>
</comment>
<dbReference type="GO" id="GO:0007264">
    <property type="term" value="P:small GTPase-mediated signal transduction"/>
    <property type="evidence" value="ECO:0007669"/>
    <property type="project" value="InterPro"/>
</dbReference>
<dbReference type="GO" id="GO:0035099">
    <property type="term" value="P:hemocyte migration"/>
    <property type="evidence" value="ECO:0007669"/>
    <property type="project" value="UniProtKB-ARBA"/>
</dbReference>
<dbReference type="AlphaFoldDB" id="A0A9D4SIM6"/>
<dbReference type="Pfam" id="PF00071">
    <property type="entry name" value="Ras"/>
    <property type="match status" value="1"/>
</dbReference>
<keyword evidence="1" id="KW-0547">Nucleotide-binding</keyword>
<dbReference type="CDD" id="cd00157">
    <property type="entry name" value="Rho"/>
    <property type="match status" value="1"/>
</dbReference>
<evidence type="ECO:0000256" key="2">
    <source>
        <dbReference type="ARBA" id="ARBA00023134"/>
    </source>
</evidence>
<dbReference type="SUPFAM" id="SSF52540">
    <property type="entry name" value="P-loop containing nucleoside triphosphate hydrolases"/>
    <property type="match status" value="1"/>
</dbReference>
<organism evidence="3">
    <name type="scientific">Dermatophagoides farinae</name>
    <name type="common">American house dust mite</name>
    <dbReference type="NCBI Taxonomy" id="6954"/>
    <lineage>
        <taxon>Eukaryota</taxon>
        <taxon>Metazoa</taxon>
        <taxon>Ecdysozoa</taxon>
        <taxon>Arthropoda</taxon>
        <taxon>Chelicerata</taxon>
        <taxon>Arachnida</taxon>
        <taxon>Acari</taxon>
        <taxon>Acariformes</taxon>
        <taxon>Sarcoptiformes</taxon>
        <taxon>Astigmata</taxon>
        <taxon>Psoroptidia</taxon>
        <taxon>Analgoidea</taxon>
        <taxon>Pyroglyphidae</taxon>
        <taxon>Dermatophagoidinae</taxon>
        <taxon>Dermatophagoides</taxon>
    </lineage>
</organism>
<keyword evidence="2" id="KW-0342">GTP-binding</keyword>
<sequence>MNESEKNDSGWIINLVIDSTPLNSQQQQQQQQNYHYHQHTIKIVIVGDVQVGKTSLIQRFIANQLPGIYIPTGFDKYTATFEVGGHHFHTNIWDTSGSSSYDAVRPLVYDETNVFLICFNLGDWYSLHNVVQKWYPEIRKYTSKSDLPIILIGCQNDQRFIDADHHHHHHHHIYESSSTTTTTLPAIVDLNDDCKRKIVYTEEVNIVLFCFVYEFYSI</sequence>
<dbReference type="InterPro" id="IPR005225">
    <property type="entry name" value="Small_GTP-bd"/>
</dbReference>
<dbReference type="GO" id="GO:0035006">
    <property type="term" value="P:melanization defense response"/>
    <property type="evidence" value="ECO:0007669"/>
    <property type="project" value="UniProtKB-ARBA"/>
</dbReference>
<dbReference type="InterPro" id="IPR027417">
    <property type="entry name" value="P-loop_NTPase"/>
</dbReference>
<dbReference type="Gene3D" id="3.40.50.300">
    <property type="entry name" value="P-loop containing nucleotide triphosphate hydrolases"/>
    <property type="match status" value="1"/>
</dbReference>
<name>A0A9D4SIM6_DERFA</name>
<dbReference type="SMART" id="SM00174">
    <property type="entry name" value="RHO"/>
    <property type="match status" value="1"/>
</dbReference>
<dbReference type="PROSITE" id="PS51419">
    <property type="entry name" value="RAB"/>
    <property type="match status" value="1"/>
</dbReference>
<dbReference type="GO" id="GO:0003006">
    <property type="term" value="P:developmental process involved in reproduction"/>
    <property type="evidence" value="ECO:0007669"/>
    <property type="project" value="UniProtKB-ARBA"/>
</dbReference>
<dbReference type="GO" id="GO:0001667">
    <property type="term" value="P:ameboidal-type cell migration"/>
    <property type="evidence" value="ECO:0007669"/>
    <property type="project" value="UniProtKB-ARBA"/>
</dbReference>
<dbReference type="NCBIfam" id="TIGR00231">
    <property type="entry name" value="small_GTP"/>
    <property type="match status" value="1"/>
</dbReference>
<reference evidence="3" key="2">
    <citation type="journal article" date="2021" name="World Allergy Organ. J.">
        <title>Chromosome-level assembly of Dermatophagoides farinae genome and transcriptome reveals two novel allergens Der f 37 and Der f 39.</title>
        <authorList>
            <person name="Chen J."/>
            <person name="Cai Z."/>
            <person name="Fan D."/>
            <person name="Hu J."/>
            <person name="Hou Y."/>
            <person name="He Y."/>
            <person name="Zhang Z."/>
            <person name="Zhao Z."/>
            <person name="Gao P."/>
            <person name="Hu W."/>
            <person name="Sun J."/>
            <person name="Li J."/>
            <person name="Ji K."/>
        </authorList>
    </citation>
    <scope>NUCLEOTIDE SEQUENCE</scope>
    <source>
        <strain evidence="3">JKM2019</strain>
    </source>
</reference>
<dbReference type="EMBL" id="SDOV01000003">
    <property type="protein sequence ID" value="KAH7643342.1"/>
    <property type="molecule type" value="Genomic_DNA"/>
</dbReference>
<proteinExistence type="predicted"/>
<dbReference type="Proteomes" id="UP000828236">
    <property type="component" value="Unassembled WGS sequence"/>
</dbReference>
<accession>A0A9D4SIM6</accession>